<name>A0ABW0K0F4_9GAMM</name>
<dbReference type="EMBL" id="JBHSMM010000007">
    <property type="protein sequence ID" value="MFC5441655.1"/>
    <property type="molecule type" value="Genomic_DNA"/>
</dbReference>
<evidence type="ECO:0000313" key="5">
    <source>
        <dbReference type="Proteomes" id="UP001596018"/>
    </source>
</evidence>
<dbReference type="Proteomes" id="UP001596018">
    <property type="component" value="Unassembled WGS sequence"/>
</dbReference>
<feature type="signal peptide" evidence="2">
    <location>
        <begin position="1"/>
        <end position="23"/>
    </location>
</feature>
<dbReference type="InterPro" id="IPR011250">
    <property type="entry name" value="OMP/PagP_B-barrel"/>
</dbReference>
<keyword evidence="5" id="KW-1185">Reference proteome</keyword>
<dbReference type="SUPFAM" id="SSF56925">
    <property type="entry name" value="OMPA-like"/>
    <property type="match status" value="1"/>
</dbReference>
<evidence type="ECO:0000259" key="3">
    <source>
        <dbReference type="Pfam" id="PF13505"/>
    </source>
</evidence>
<proteinExistence type="predicted"/>
<dbReference type="RefSeq" id="WP_377342360.1">
    <property type="nucleotide sequence ID" value="NZ_JALBWS010000007.1"/>
</dbReference>
<feature type="chain" id="PRO_5047107376" evidence="2">
    <location>
        <begin position="24"/>
        <end position="200"/>
    </location>
</feature>
<evidence type="ECO:0000256" key="2">
    <source>
        <dbReference type="SAM" id="SignalP"/>
    </source>
</evidence>
<accession>A0ABW0K0F4</accession>
<evidence type="ECO:0000313" key="4">
    <source>
        <dbReference type="EMBL" id="MFC5441655.1"/>
    </source>
</evidence>
<dbReference type="InterPro" id="IPR027385">
    <property type="entry name" value="Beta-barrel_OMP"/>
</dbReference>
<gene>
    <name evidence="4" type="ORF">ACFPK0_16700</name>
</gene>
<sequence>MKKHILAASLAVVLASVSTASLAADTGNFYVGAEVGQAQYRLGVAPGEHLDAKDTAAAVRFGYVWHWAVDFGVEGGYVSLGKVTDDYTSSNNDYPSNMSAETSGLFAGAKVKYHFADAWYVSARAGAFQSHVKLRDHDGSPEGGSFSASSTNGSWYAGAGVGYELTPEFSLGLSYDNYRSKAGIDEFNTAMFALSAEYRF</sequence>
<organism evidence="4 5">
    <name type="scientific">Rhodanobacter ginsenosidimutans</name>
    <dbReference type="NCBI Taxonomy" id="490571"/>
    <lineage>
        <taxon>Bacteria</taxon>
        <taxon>Pseudomonadati</taxon>
        <taxon>Pseudomonadota</taxon>
        <taxon>Gammaproteobacteria</taxon>
        <taxon>Lysobacterales</taxon>
        <taxon>Rhodanobacteraceae</taxon>
        <taxon>Rhodanobacter</taxon>
    </lineage>
</organism>
<protein>
    <submittedName>
        <fullName evidence="4">Outer membrane protein</fullName>
    </submittedName>
</protein>
<comment type="caution">
    <text evidence="4">The sequence shown here is derived from an EMBL/GenBank/DDBJ whole genome shotgun (WGS) entry which is preliminary data.</text>
</comment>
<dbReference type="Gene3D" id="2.40.160.20">
    <property type="match status" value="1"/>
</dbReference>
<reference evidence="5" key="1">
    <citation type="journal article" date="2019" name="Int. J. Syst. Evol. Microbiol.">
        <title>The Global Catalogue of Microorganisms (GCM) 10K type strain sequencing project: providing services to taxonomists for standard genome sequencing and annotation.</title>
        <authorList>
            <consortium name="The Broad Institute Genomics Platform"/>
            <consortium name="The Broad Institute Genome Sequencing Center for Infectious Disease"/>
            <person name="Wu L."/>
            <person name="Ma J."/>
        </authorList>
    </citation>
    <scope>NUCLEOTIDE SEQUENCE [LARGE SCALE GENOMIC DNA]</scope>
    <source>
        <strain evidence="5">KACC 12822</strain>
    </source>
</reference>
<evidence type="ECO:0000256" key="1">
    <source>
        <dbReference type="ARBA" id="ARBA00022729"/>
    </source>
</evidence>
<feature type="domain" description="Outer membrane protein beta-barrel" evidence="3">
    <location>
        <begin position="10"/>
        <end position="200"/>
    </location>
</feature>
<keyword evidence="1 2" id="KW-0732">Signal</keyword>
<dbReference type="Pfam" id="PF13505">
    <property type="entry name" value="OMP_b-brl"/>
    <property type="match status" value="1"/>
</dbReference>